<evidence type="ECO:0000313" key="1">
    <source>
        <dbReference type="EMBL" id="KAK3338753.1"/>
    </source>
</evidence>
<sequence>MRRHCSEFFAVAAVPRKCTNYCHLNLHLAASPLHLLSPLDPALSGNRSASVVKLGQQSLAMLSPPPRQCRLVSVSLNINRKPIHATNMEGLVRLLDDNTANIDIGNITGLDNSILINFFNVLLVKHRAKTLCRFPTPFTMPRRVPRTLNLRHYSVV</sequence>
<reference evidence="1" key="2">
    <citation type="submission" date="2023-06" db="EMBL/GenBank/DDBJ databases">
        <authorList>
            <consortium name="Lawrence Berkeley National Laboratory"/>
            <person name="Haridas S."/>
            <person name="Hensen N."/>
            <person name="Bonometti L."/>
            <person name="Westerberg I."/>
            <person name="Brannstrom I.O."/>
            <person name="Guillou S."/>
            <person name="Cros-Aarteil S."/>
            <person name="Calhoun S."/>
            <person name="Kuo A."/>
            <person name="Mondo S."/>
            <person name="Pangilinan J."/>
            <person name="Riley R."/>
            <person name="Labutti K."/>
            <person name="Andreopoulos B."/>
            <person name="Lipzen A."/>
            <person name="Chen C."/>
            <person name="Yanf M."/>
            <person name="Daum C."/>
            <person name="Ng V."/>
            <person name="Clum A."/>
            <person name="Steindorff A."/>
            <person name="Ohm R."/>
            <person name="Martin F."/>
            <person name="Silar P."/>
            <person name="Natvig D."/>
            <person name="Lalanne C."/>
            <person name="Gautier V."/>
            <person name="Ament-Velasquez S.L."/>
            <person name="Kruys A."/>
            <person name="Hutchinson M.I."/>
            <person name="Powell A.J."/>
            <person name="Barry K."/>
            <person name="Miller A.N."/>
            <person name="Grigoriev I.V."/>
            <person name="Debuchy R."/>
            <person name="Gladieux P."/>
            <person name="Thoren M.H."/>
            <person name="Johannesson H."/>
        </authorList>
    </citation>
    <scope>NUCLEOTIDE SEQUENCE</scope>
    <source>
        <strain evidence="1">CBS 560.94</strain>
    </source>
</reference>
<gene>
    <name evidence="1" type="ORF">B0H65DRAFT_511136</name>
</gene>
<protein>
    <submittedName>
        <fullName evidence="1">Uncharacterized protein</fullName>
    </submittedName>
</protein>
<dbReference type="EMBL" id="JAUEPP010000007">
    <property type="protein sequence ID" value="KAK3338753.1"/>
    <property type="molecule type" value="Genomic_DNA"/>
</dbReference>
<accession>A0AAE0J826</accession>
<name>A0AAE0J826_9PEZI</name>
<dbReference type="Proteomes" id="UP001278500">
    <property type="component" value="Unassembled WGS sequence"/>
</dbReference>
<dbReference type="RefSeq" id="XP_062678113.1">
    <property type="nucleotide sequence ID" value="XM_062828459.1"/>
</dbReference>
<keyword evidence="2" id="KW-1185">Reference proteome</keyword>
<organism evidence="1 2">
    <name type="scientific">Neurospora tetraspora</name>
    <dbReference type="NCBI Taxonomy" id="94610"/>
    <lineage>
        <taxon>Eukaryota</taxon>
        <taxon>Fungi</taxon>
        <taxon>Dikarya</taxon>
        <taxon>Ascomycota</taxon>
        <taxon>Pezizomycotina</taxon>
        <taxon>Sordariomycetes</taxon>
        <taxon>Sordariomycetidae</taxon>
        <taxon>Sordariales</taxon>
        <taxon>Sordariaceae</taxon>
        <taxon>Neurospora</taxon>
    </lineage>
</organism>
<proteinExistence type="predicted"/>
<comment type="caution">
    <text evidence="1">The sequence shown here is derived from an EMBL/GenBank/DDBJ whole genome shotgun (WGS) entry which is preliminary data.</text>
</comment>
<dbReference type="AlphaFoldDB" id="A0AAE0J826"/>
<reference evidence="1" key="1">
    <citation type="journal article" date="2023" name="Mol. Phylogenet. Evol.">
        <title>Genome-scale phylogeny and comparative genomics of the fungal order Sordariales.</title>
        <authorList>
            <person name="Hensen N."/>
            <person name="Bonometti L."/>
            <person name="Westerberg I."/>
            <person name="Brannstrom I.O."/>
            <person name="Guillou S."/>
            <person name="Cros-Aarteil S."/>
            <person name="Calhoun S."/>
            <person name="Haridas S."/>
            <person name="Kuo A."/>
            <person name="Mondo S."/>
            <person name="Pangilinan J."/>
            <person name="Riley R."/>
            <person name="LaButti K."/>
            <person name="Andreopoulos B."/>
            <person name="Lipzen A."/>
            <person name="Chen C."/>
            <person name="Yan M."/>
            <person name="Daum C."/>
            <person name="Ng V."/>
            <person name="Clum A."/>
            <person name="Steindorff A."/>
            <person name="Ohm R.A."/>
            <person name="Martin F."/>
            <person name="Silar P."/>
            <person name="Natvig D.O."/>
            <person name="Lalanne C."/>
            <person name="Gautier V."/>
            <person name="Ament-Velasquez S.L."/>
            <person name="Kruys A."/>
            <person name="Hutchinson M.I."/>
            <person name="Powell A.J."/>
            <person name="Barry K."/>
            <person name="Miller A.N."/>
            <person name="Grigoriev I.V."/>
            <person name="Debuchy R."/>
            <person name="Gladieux P."/>
            <person name="Hiltunen Thoren M."/>
            <person name="Johannesson H."/>
        </authorList>
    </citation>
    <scope>NUCLEOTIDE SEQUENCE</scope>
    <source>
        <strain evidence="1">CBS 560.94</strain>
    </source>
</reference>
<evidence type="ECO:0000313" key="2">
    <source>
        <dbReference type="Proteomes" id="UP001278500"/>
    </source>
</evidence>
<dbReference type="GeneID" id="87865613"/>